<organism evidence="1 2">
    <name type="scientific">Dehalobacterium formicoaceticum</name>
    <dbReference type="NCBI Taxonomy" id="51515"/>
    <lineage>
        <taxon>Bacteria</taxon>
        <taxon>Bacillati</taxon>
        <taxon>Bacillota</taxon>
        <taxon>Clostridia</taxon>
        <taxon>Eubacteriales</taxon>
        <taxon>Peptococcaceae</taxon>
        <taxon>Dehalobacterium</taxon>
    </lineage>
</organism>
<keyword evidence="2" id="KW-1185">Reference proteome</keyword>
<evidence type="ECO:0000313" key="1">
    <source>
        <dbReference type="EMBL" id="MCR6545598.1"/>
    </source>
</evidence>
<name>A0ABT1Y3Z3_9FIRM</name>
<reference evidence="1 2" key="1">
    <citation type="submission" date="2022-08" db="EMBL/GenBank/DDBJ databases">
        <title>Proteogenomics of the novel Dehalobacterium formicoaceticum strain EZ94 highlights a key role of methyltransferases during anaerobic dichloromethane degradation.</title>
        <authorList>
            <person name="Wasmund K."/>
        </authorList>
    </citation>
    <scope>NUCLEOTIDE SEQUENCE [LARGE SCALE GENOMIC DNA]</scope>
    <source>
        <strain evidence="1 2">EZ94</strain>
    </source>
</reference>
<proteinExistence type="predicted"/>
<accession>A0ABT1Y3Z3</accession>
<evidence type="ECO:0000313" key="2">
    <source>
        <dbReference type="Proteomes" id="UP001524944"/>
    </source>
</evidence>
<protein>
    <submittedName>
        <fullName evidence="1">Uncharacterized protein</fullName>
    </submittedName>
</protein>
<gene>
    <name evidence="1" type="ORF">NVS47_08745</name>
</gene>
<dbReference type="RefSeq" id="WP_089609139.1">
    <property type="nucleotide sequence ID" value="NZ_CP022121.1"/>
</dbReference>
<comment type="caution">
    <text evidence="1">The sequence shown here is derived from an EMBL/GenBank/DDBJ whole genome shotgun (WGS) entry which is preliminary data.</text>
</comment>
<sequence length="87" mass="9935">MKKFWPAVFILFLVMVLLFSQGTFKNSPPQDAPQSSSSYWLVNAANNETLTHTSVSLSVGDEYIDSNNRVYRITKISEDKAYVERIE</sequence>
<dbReference type="EMBL" id="JANPWE010000003">
    <property type="protein sequence ID" value="MCR6545598.1"/>
    <property type="molecule type" value="Genomic_DNA"/>
</dbReference>
<dbReference type="Proteomes" id="UP001524944">
    <property type="component" value="Unassembled WGS sequence"/>
</dbReference>